<keyword evidence="4 7" id="KW-1133">Transmembrane helix</keyword>
<feature type="transmembrane region" description="Helical" evidence="7">
    <location>
        <begin position="116"/>
        <end position="137"/>
    </location>
</feature>
<feature type="region of interest" description="Disordered" evidence="6">
    <location>
        <begin position="20"/>
        <end position="83"/>
    </location>
</feature>
<feature type="transmembrane region" description="Helical" evidence="7">
    <location>
        <begin position="450"/>
        <end position="469"/>
    </location>
</feature>
<keyword evidence="5 7" id="KW-0472">Membrane</keyword>
<dbReference type="AlphaFoldDB" id="A0A1E3NNY5"/>
<dbReference type="GO" id="GO:0015186">
    <property type="term" value="F:L-glutamine transmembrane transporter activity"/>
    <property type="evidence" value="ECO:0007669"/>
    <property type="project" value="EnsemblFungi"/>
</dbReference>
<evidence type="ECO:0000313" key="10">
    <source>
        <dbReference type="Proteomes" id="UP000094455"/>
    </source>
</evidence>
<feature type="domain" description="Amino acid transporter transmembrane" evidence="8">
    <location>
        <begin position="84"/>
        <end position="471"/>
    </location>
</feature>
<evidence type="ECO:0000256" key="1">
    <source>
        <dbReference type="ARBA" id="ARBA00004141"/>
    </source>
</evidence>
<dbReference type="Gene3D" id="1.20.1740.10">
    <property type="entry name" value="Amino acid/polyamine transporter I"/>
    <property type="match status" value="1"/>
</dbReference>
<sequence length="475" mass="53403">ESNLVTRNFLEFLDLYDHFAGQDLEEDDGETETEDEESRNGDENEVIDESEFHHDSASFMRKHNKRRAKQKVGRAQKSKSKEKKVSTPKAFLLLLKAFLGTGIIFLPKAFSNGGLLFSNLMIVSFSLISYYCFSILIRTTSRCKVSGYGDIGFKLFGKKMQFAILLSLVLSQLGFASTYTVFVCENLQQILQIVYGRIYELGFFFLLQVLIFVPVSLTRSISKLGVCALVADVFIFLGLLYIYGQSAVKLVSDGPSEKVAVFKPDTWTLFIGTAVFTYEGIGLLIPIQESMREPEKFNRLLVLVMFIVTLVFTSIASIAYLSYGDDIHTIILMDFPRNSKTNTVQLLYSVAILLSTPIQLFPAIKIVENYIFHQNRLTWRAKIRRNSEAISNCLRVAMVLLMCSIGYLGAENLDKLVSLIGSLTCVPLIYIYPPLLYCKGFAGELRQTEKALSAAVLLAGCVLMAYTSYETLANW</sequence>
<feature type="transmembrane region" description="Helical" evidence="7">
    <location>
        <begin position="162"/>
        <end position="182"/>
    </location>
</feature>
<evidence type="ECO:0000313" key="9">
    <source>
        <dbReference type="EMBL" id="ODQ47804.1"/>
    </source>
</evidence>
<proteinExistence type="inferred from homology"/>
<dbReference type="GO" id="GO:0032974">
    <property type="term" value="P:amino acid transmembrane export from vacuole"/>
    <property type="evidence" value="ECO:0007669"/>
    <property type="project" value="EnsemblFungi"/>
</dbReference>
<feature type="transmembrane region" description="Helical" evidence="7">
    <location>
        <begin position="267"/>
        <end position="288"/>
    </location>
</feature>
<feature type="non-terminal residue" evidence="9">
    <location>
        <position position="1"/>
    </location>
</feature>
<feature type="transmembrane region" description="Helical" evidence="7">
    <location>
        <begin position="343"/>
        <end position="368"/>
    </location>
</feature>
<feature type="non-terminal residue" evidence="9">
    <location>
        <position position="475"/>
    </location>
</feature>
<evidence type="ECO:0000256" key="4">
    <source>
        <dbReference type="ARBA" id="ARBA00022989"/>
    </source>
</evidence>
<feature type="transmembrane region" description="Helical" evidence="7">
    <location>
        <begin position="416"/>
        <end position="438"/>
    </location>
</feature>
<dbReference type="Pfam" id="PF01490">
    <property type="entry name" value="Aa_trans"/>
    <property type="match status" value="1"/>
</dbReference>
<dbReference type="InterPro" id="IPR013057">
    <property type="entry name" value="AA_transpt_TM"/>
</dbReference>
<reference evidence="9 10" key="1">
    <citation type="journal article" date="2016" name="Proc. Natl. Acad. Sci. U.S.A.">
        <title>Comparative genomics of biotechnologically important yeasts.</title>
        <authorList>
            <person name="Riley R."/>
            <person name="Haridas S."/>
            <person name="Wolfe K.H."/>
            <person name="Lopes M.R."/>
            <person name="Hittinger C.T."/>
            <person name="Goeker M."/>
            <person name="Salamov A.A."/>
            <person name="Wisecaver J.H."/>
            <person name="Long T.M."/>
            <person name="Calvey C.H."/>
            <person name="Aerts A.L."/>
            <person name="Barry K.W."/>
            <person name="Choi C."/>
            <person name="Clum A."/>
            <person name="Coughlan A.Y."/>
            <person name="Deshpande S."/>
            <person name="Douglass A.P."/>
            <person name="Hanson S.J."/>
            <person name="Klenk H.-P."/>
            <person name="LaButti K.M."/>
            <person name="Lapidus A."/>
            <person name="Lindquist E.A."/>
            <person name="Lipzen A.M."/>
            <person name="Meier-Kolthoff J.P."/>
            <person name="Ohm R.A."/>
            <person name="Otillar R.P."/>
            <person name="Pangilinan J.L."/>
            <person name="Peng Y."/>
            <person name="Rokas A."/>
            <person name="Rosa C.A."/>
            <person name="Scheuner C."/>
            <person name="Sibirny A.A."/>
            <person name="Slot J.C."/>
            <person name="Stielow J.B."/>
            <person name="Sun H."/>
            <person name="Kurtzman C.P."/>
            <person name="Blackwell M."/>
            <person name="Grigoriev I.V."/>
            <person name="Jeffries T.W."/>
        </authorList>
    </citation>
    <scope>NUCLEOTIDE SEQUENCE [LARGE SCALE GENOMIC DNA]</scope>
    <source>
        <strain evidence="9 10">NRRL Y-2026</strain>
    </source>
</reference>
<dbReference type="GO" id="GO:0000329">
    <property type="term" value="C:fungal-type vacuole membrane"/>
    <property type="evidence" value="ECO:0007669"/>
    <property type="project" value="EnsemblFungi"/>
</dbReference>
<dbReference type="PANTHER" id="PTHR22950:SF530">
    <property type="entry name" value="VACUOLAR AMINO ACID TRANSPORTER 3"/>
    <property type="match status" value="1"/>
</dbReference>
<dbReference type="GO" id="GO:0005302">
    <property type="term" value="F:L-tyrosine transmembrane transporter activity"/>
    <property type="evidence" value="ECO:0007669"/>
    <property type="project" value="EnsemblFungi"/>
</dbReference>
<feature type="transmembrane region" description="Helical" evidence="7">
    <location>
        <begin position="90"/>
        <end position="110"/>
    </location>
</feature>
<feature type="compositionally biased region" description="Acidic residues" evidence="6">
    <location>
        <begin position="23"/>
        <end position="49"/>
    </location>
</feature>
<organism evidence="9 10">
    <name type="scientific">Pichia membranifaciens NRRL Y-2026</name>
    <dbReference type="NCBI Taxonomy" id="763406"/>
    <lineage>
        <taxon>Eukaryota</taxon>
        <taxon>Fungi</taxon>
        <taxon>Dikarya</taxon>
        <taxon>Ascomycota</taxon>
        <taxon>Saccharomycotina</taxon>
        <taxon>Pichiomycetes</taxon>
        <taxon>Pichiales</taxon>
        <taxon>Pichiaceae</taxon>
        <taxon>Pichia</taxon>
    </lineage>
</organism>
<keyword evidence="3 7" id="KW-0812">Transmembrane</keyword>
<comment type="similarity">
    <text evidence="2">Belongs to the amino acid/polyamine transporter 2 family.</text>
</comment>
<dbReference type="RefSeq" id="XP_019018917.1">
    <property type="nucleotide sequence ID" value="XM_019162528.1"/>
</dbReference>
<dbReference type="OrthoDB" id="1684102at2759"/>
<dbReference type="Proteomes" id="UP000094455">
    <property type="component" value="Unassembled WGS sequence"/>
</dbReference>
<accession>A0A1E3NNY5</accession>
<dbReference type="EMBL" id="KV454002">
    <property type="protein sequence ID" value="ODQ47804.1"/>
    <property type="molecule type" value="Genomic_DNA"/>
</dbReference>
<evidence type="ECO:0000256" key="7">
    <source>
        <dbReference type="SAM" id="Phobius"/>
    </source>
</evidence>
<dbReference type="STRING" id="763406.A0A1E3NNY5"/>
<gene>
    <name evidence="9" type="ORF">PICMEDRAFT_28006</name>
</gene>
<feature type="compositionally biased region" description="Basic residues" evidence="6">
    <location>
        <begin position="60"/>
        <end position="82"/>
    </location>
</feature>
<evidence type="ECO:0000256" key="2">
    <source>
        <dbReference type="ARBA" id="ARBA00008066"/>
    </source>
</evidence>
<evidence type="ECO:0000259" key="8">
    <source>
        <dbReference type="Pfam" id="PF01490"/>
    </source>
</evidence>
<feature type="transmembrane region" description="Helical" evidence="7">
    <location>
        <begin position="194"/>
        <end position="217"/>
    </location>
</feature>
<feature type="transmembrane region" description="Helical" evidence="7">
    <location>
        <begin position="224"/>
        <end position="243"/>
    </location>
</feature>
<feature type="transmembrane region" description="Helical" evidence="7">
    <location>
        <begin position="389"/>
        <end position="410"/>
    </location>
</feature>
<evidence type="ECO:0000256" key="5">
    <source>
        <dbReference type="ARBA" id="ARBA00023136"/>
    </source>
</evidence>
<protein>
    <recommendedName>
        <fullName evidence="8">Amino acid transporter transmembrane domain-containing protein</fullName>
    </recommendedName>
</protein>
<dbReference type="PANTHER" id="PTHR22950">
    <property type="entry name" value="AMINO ACID TRANSPORTER"/>
    <property type="match status" value="1"/>
</dbReference>
<evidence type="ECO:0000256" key="6">
    <source>
        <dbReference type="SAM" id="MobiDB-lite"/>
    </source>
</evidence>
<name>A0A1E3NNY5_9ASCO</name>
<dbReference type="GeneID" id="30179215"/>
<keyword evidence="10" id="KW-1185">Reference proteome</keyword>
<dbReference type="GO" id="GO:0015188">
    <property type="term" value="F:L-isoleucine transmembrane transporter activity"/>
    <property type="evidence" value="ECO:0007669"/>
    <property type="project" value="EnsemblFungi"/>
</dbReference>
<feature type="transmembrane region" description="Helical" evidence="7">
    <location>
        <begin position="300"/>
        <end position="323"/>
    </location>
</feature>
<dbReference type="GO" id="GO:0015824">
    <property type="term" value="P:proline transport"/>
    <property type="evidence" value="ECO:0007669"/>
    <property type="project" value="EnsemblFungi"/>
</dbReference>
<comment type="subcellular location">
    <subcellularLocation>
        <location evidence="1">Membrane</location>
        <topology evidence="1">Multi-pass membrane protein</topology>
    </subcellularLocation>
</comment>
<evidence type="ECO:0000256" key="3">
    <source>
        <dbReference type="ARBA" id="ARBA00022692"/>
    </source>
</evidence>